<dbReference type="InterPro" id="IPR031330">
    <property type="entry name" value="Gly_Hdrlase_35_cat"/>
</dbReference>
<dbReference type="InterPro" id="IPR048913">
    <property type="entry name" value="BetaGal_gal-bd"/>
</dbReference>
<comment type="similarity">
    <text evidence="2 10">Belongs to the glycosyl hydrolase 35 family.</text>
</comment>
<dbReference type="FunFam" id="3.20.20.80:FF:000115">
    <property type="entry name" value="Beta-galactosidase"/>
    <property type="match status" value="1"/>
</dbReference>
<dbReference type="InterPro" id="IPR017853">
    <property type="entry name" value="GH"/>
</dbReference>
<gene>
    <name evidence="14" type="ORF">A8708_19525</name>
</gene>
<dbReference type="Gene3D" id="3.20.20.80">
    <property type="entry name" value="Glycosidases"/>
    <property type="match status" value="1"/>
</dbReference>
<keyword evidence="15" id="KW-1185">Reference proteome</keyword>
<evidence type="ECO:0000259" key="12">
    <source>
        <dbReference type="Pfam" id="PF21317"/>
    </source>
</evidence>
<comment type="catalytic activity">
    <reaction evidence="1 9">
        <text>Hydrolysis of terminal non-reducing beta-D-galactose residues in beta-D-galactosides.</text>
        <dbReference type="EC" id="3.2.1.23"/>
    </reaction>
</comment>
<dbReference type="SUPFAM" id="SSF49785">
    <property type="entry name" value="Galactose-binding domain-like"/>
    <property type="match status" value="1"/>
</dbReference>
<dbReference type="InterPro" id="IPR026283">
    <property type="entry name" value="B-gal_1-like"/>
</dbReference>
<organism evidence="14 15">
    <name type="scientific">Paenibacillus oryzisoli</name>
    <dbReference type="NCBI Taxonomy" id="1850517"/>
    <lineage>
        <taxon>Bacteria</taxon>
        <taxon>Bacillati</taxon>
        <taxon>Bacillota</taxon>
        <taxon>Bacilli</taxon>
        <taxon>Bacillales</taxon>
        <taxon>Paenibacillaceae</taxon>
        <taxon>Paenibacillus</taxon>
    </lineage>
</organism>
<dbReference type="Pfam" id="PF21317">
    <property type="entry name" value="BetaGal_ABD_1"/>
    <property type="match status" value="1"/>
</dbReference>
<feature type="domain" description="Glycoside hydrolase 35 catalytic" evidence="11">
    <location>
        <begin position="11"/>
        <end position="325"/>
    </location>
</feature>
<dbReference type="GO" id="GO:0004565">
    <property type="term" value="F:beta-galactosidase activity"/>
    <property type="evidence" value="ECO:0007669"/>
    <property type="project" value="UniProtKB-EC"/>
</dbReference>
<evidence type="ECO:0000256" key="6">
    <source>
        <dbReference type="ARBA" id="ARBA00023180"/>
    </source>
</evidence>
<dbReference type="Pfam" id="PF21467">
    <property type="entry name" value="BetaGal_gal-bd"/>
    <property type="match status" value="1"/>
</dbReference>
<evidence type="ECO:0000256" key="9">
    <source>
        <dbReference type="RuleBase" id="RU000675"/>
    </source>
</evidence>
<evidence type="ECO:0000256" key="5">
    <source>
        <dbReference type="ARBA" id="ARBA00022801"/>
    </source>
</evidence>
<evidence type="ECO:0000256" key="4">
    <source>
        <dbReference type="ARBA" id="ARBA00022729"/>
    </source>
</evidence>
<keyword evidence="5 9" id="KW-0378">Hydrolase</keyword>
<evidence type="ECO:0000313" key="15">
    <source>
        <dbReference type="Proteomes" id="UP000078454"/>
    </source>
</evidence>
<evidence type="ECO:0000256" key="7">
    <source>
        <dbReference type="ARBA" id="ARBA00023295"/>
    </source>
</evidence>
<keyword evidence="7 9" id="KW-0326">Glycosidase</keyword>
<dbReference type="PIRSF" id="PIRSF006336">
    <property type="entry name" value="B-gal"/>
    <property type="match status" value="1"/>
</dbReference>
<dbReference type="STRING" id="1850517.A8708_19525"/>
<proteinExistence type="inferred from homology"/>
<feature type="active site" description="Proton donor" evidence="8">
    <location>
        <position position="159"/>
    </location>
</feature>
<dbReference type="InterPro" id="IPR048912">
    <property type="entry name" value="BetaGal1-like_ABD1"/>
</dbReference>
<accession>A0A198AIB8</accession>
<dbReference type="Gene3D" id="2.60.120.260">
    <property type="entry name" value="Galactose-binding domain-like"/>
    <property type="match status" value="2"/>
</dbReference>
<dbReference type="PRINTS" id="PR00742">
    <property type="entry name" value="GLHYDRLASE35"/>
</dbReference>
<dbReference type="AlphaFoldDB" id="A0A198AIB8"/>
<evidence type="ECO:0000256" key="10">
    <source>
        <dbReference type="RuleBase" id="RU003679"/>
    </source>
</evidence>
<comment type="caution">
    <text evidence="14">The sequence shown here is derived from an EMBL/GenBank/DDBJ whole genome shotgun (WGS) entry which is preliminary data.</text>
</comment>
<dbReference type="Proteomes" id="UP000078454">
    <property type="component" value="Unassembled WGS sequence"/>
</dbReference>
<reference evidence="14 15" key="1">
    <citation type="submission" date="2016-05" db="EMBL/GenBank/DDBJ databases">
        <title>Paenibacillus sp. 1ZS3-15 nov., isolated from the rhizosphere soil.</title>
        <authorList>
            <person name="Zhang X.X."/>
            <person name="Zhang J."/>
        </authorList>
    </citation>
    <scope>NUCLEOTIDE SEQUENCE [LARGE SCALE GENOMIC DNA]</scope>
    <source>
        <strain evidence="14 15">1ZS3-15</strain>
    </source>
</reference>
<feature type="active site" description="Nucleophile" evidence="8">
    <location>
        <position position="235"/>
    </location>
</feature>
<dbReference type="SUPFAM" id="SSF51445">
    <property type="entry name" value="(Trans)glycosidases"/>
    <property type="match status" value="1"/>
</dbReference>
<evidence type="ECO:0000313" key="14">
    <source>
        <dbReference type="EMBL" id="OAS20776.1"/>
    </source>
</evidence>
<dbReference type="EMBL" id="LYPB01000050">
    <property type="protein sequence ID" value="OAS20776.1"/>
    <property type="molecule type" value="Genomic_DNA"/>
</dbReference>
<keyword evidence="6" id="KW-0325">Glycoprotein</keyword>
<dbReference type="GO" id="GO:0005975">
    <property type="term" value="P:carbohydrate metabolic process"/>
    <property type="evidence" value="ECO:0007669"/>
    <property type="project" value="InterPro"/>
</dbReference>
<dbReference type="PROSITE" id="PS01182">
    <property type="entry name" value="GLYCOSYL_HYDROL_F35"/>
    <property type="match status" value="1"/>
</dbReference>
<evidence type="ECO:0000259" key="11">
    <source>
        <dbReference type="Pfam" id="PF01301"/>
    </source>
</evidence>
<dbReference type="InterPro" id="IPR008979">
    <property type="entry name" value="Galactose-bd-like_sf"/>
</dbReference>
<dbReference type="FunFam" id="2.60.120.260:FF:000021">
    <property type="entry name" value="Beta-galactosidase"/>
    <property type="match status" value="1"/>
</dbReference>
<feature type="domain" description="Beta-galactosidase 1-like first all-beta" evidence="12">
    <location>
        <begin position="373"/>
        <end position="482"/>
    </location>
</feature>
<dbReference type="EC" id="3.2.1.23" evidence="3 9"/>
<protein>
    <recommendedName>
        <fullName evidence="3 9">Beta-galactosidase</fullName>
        <ecNumber evidence="3 9">3.2.1.23</ecNumber>
    </recommendedName>
</protein>
<name>A0A198AIB8_9BACL</name>
<feature type="domain" description="Beta-galactosidase galactose-binding" evidence="13">
    <location>
        <begin position="530"/>
        <end position="588"/>
    </location>
</feature>
<dbReference type="InterPro" id="IPR019801">
    <property type="entry name" value="Glyco_hydro_35_CS"/>
</dbReference>
<evidence type="ECO:0000256" key="3">
    <source>
        <dbReference type="ARBA" id="ARBA00012756"/>
    </source>
</evidence>
<dbReference type="InterPro" id="IPR001944">
    <property type="entry name" value="Glycoside_Hdrlase_35"/>
</dbReference>
<dbReference type="Pfam" id="PF01301">
    <property type="entry name" value="Glyco_hydro_35"/>
    <property type="match status" value="1"/>
</dbReference>
<evidence type="ECO:0000256" key="1">
    <source>
        <dbReference type="ARBA" id="ARBA00001412"/>
    </source>
</evidence>
<evidence type="ECO:0000256" key="8">
    <source>
        <dbReference type="PIRSR" id="PIRSR006336-1"/>
    </source>
</evidence>
<evidence type="ECO:0000256" key="2">
    <source>
        <dbReference type="ARBA" id="ARBA00009809"/>
    </source>
</evidence>
<sequence length="612" mass="68642">MVAILTAGNKQFLLDGEPIQLLSGAIHYFRVVPPYWEDRLLKLKACGFNTVETYLPWNLHEPKEGEFNFSGLADVEAFVALAGNLGLHVIVRPSPYICAEWEFGGLPAWLLQYPSMKLRCMDAMYLQKVDRYYDELIPRLKPLLSTNGGPILAVQIENEYGSYGNDTAYLTYLRDGLISRGVDVLLFTSDGPEDGMLQGGTVPGTLATVNFGSQPEEAFEKFRQYREDEPLFCMEYWNGWFDHWLKPHHTREAGDVADVFDRMLRAGASVNFYMFHGGTNFGFYNGANYQEKYEATITSYDYDSPLSECGDVTEKYSAVRKVIANHLGKTVEELPALPAPIQKKSYGQIALTEKADVLESLPYLTKPIQHVTPVSMEHLGQDYGFIVYSTQVSGPRVGEKLHMQEVHDRAQIFLDGVYQGTVERWDPRPLQMDIPAGGAKLDIVVENMGRINYGPRLRDCKGITEGVRMNNQFLFDWTIHPLPLDNLAAVPFERVGAVTKAEVRTDVGTDVTTKACSAEASSTSNCLDRPTLYRGEFVVDETGDTFVKLAGWSKGVVWINGFNLGRFWEKGPQNTLYLPAPLLQTGRNEIIVLELHHTENAVIELTDTPDLG</sequence>
<keyword evidence="4" id="KW-0732">Signal</keyword>
<dbReference type="PANTHER" id="PTHR23421">
    <property type="entry name" value="BETA-GALACTOSIDASE RELATED"/>
    <property type="match status" value="1"/>
</dbReference>
<evidence type="ECO:0000259" key="13">
    <source>
        <dbReference type="Pfam" id="PF21467"/>
    </source>
</evidence>